<sequence>MNTLTNLTSRLCVTASTSYRAFHQTIPSASSVFMKRQKKIDPEVAKQREARRRKRLEKEIRQMQKHSKKPKPMDEMTLDVKSAKNIGERRRPPTELSIDQIDERAVAMKDYTRSRNALQKLDDAWIRSALAAQNKALKELKAISPELYEEAVKPATGNLPLTIQGPSLTPPIKKYESPDGDYVDTTRQWS</sequence>
<keyword evidence="6" id="KW-0687">Ribonucleoprotein</keyword>
<evidence type="ECO:0000256" key="8">
    <source>
        <dbReference type="ARBA" id="ARBA00083752"/>
    </source>
</evidence>
<dbReference type="PANTHER" id="PTHR13359:SF2">
    <property type="entry name" value="LARGE RIBOSOMAL SUBUNIT PROTEIN ML40"/>
    <property type="match status" value="1"/>
</dbReference>
<gene>
    <name evidence="10" type="ORF">CAUJ_LOCUS15162</name>
</gene>
<dbReference type="OrthoDB" id="5977625at2759"/>
<dbReference type="Gene3D" id="6.10.250.3440">
    <property type="match status" value="1"/>
</dbReference>
<dbReference type="InterPro" id="IPR039145">
    <property type="entry name" value="Ribosomal_mL40_metazoa/plant"/>
</dbReference>
<keyword evidence="4" id="KW-0689">Ribosomal protein</keyword>
<dbReference type="GO" id="GO:0005762">
    <property type="term" value="C:mitochondrial large ribosomal subunit"/>
    <property type="evidence" value="ECO:0007669"/>
    <property type="project" value="InterPro"/>
</dbReference>
<dbReference type="Pfam" id="PF09812">
    <property type="entry name" value="MRP-L28"/>
    <property type="match status" value="1"/>
</dbReference>
<evidence type="ECO:0000256" key="7">
    <source>
        <dbReference type="ARBA" id="ARBA00035192"/>
    </source>
</evidence>
<feature type="region of interest" description="Disordered" evidence="9">
    <location>
        <begin position="158"/>
        <end position="190"/>
    </location>
</feature>
<evidence type="ECO:0000313" key="11">
    <source>
        <dbReference type="Proteomes" id="UP000835052"/>
    </source>
</evidence>
<evidence type="ECO:0000256" key="1">
    <source>
        <dbReference type="ARBA" id="ARBA00004173"/>
    </source>
</evidence>
<dbReference type="EMBL" id="CAJGYM010000163">
    <property type="protein sequence ID" value="CAD6199259.1"/>
    <property type="molecule type" value="Genomic_DNA"/>
</dbReference>
<evidence type="ECO:0000256" key="2">
    <source>
        <dbReference type="ARBA" id="ARBA00009360"/>
    </source>
</evidence>
<organism evidence="10 11">
    <name type="scientific">Caenorhabditis auriculariae</name>
    <dbReference type="NCBI Taxonomy" id="2777116"/>
    <lineage>
        <taxon>Eukaryota</taxon>
        <taxon>Metazoa</taxon>
        <taxon>Ecdysozoa</taxon>
        <taxon>Nematoda</taxon>
        <taxon>Chromadorea</taxon>
        <taxon>Rhabditida</taxon>
        <taxon>Rhabditina</taxon>
        <taxon>Rhabditomorpha</taxon>
        <taxon>Rhabditoidea</taxon>
        <taxon>Rhabditidae</taxon>
        <taxon>Peloderinae</taxon>
        <taxon>Caenorhabditis</taxon>
    </lineage>
</organism>
<dbReference type="AlphaFoldDB" id="A0A8S1HRE6"/>
<dbReference type="PANTHER" id="PTHR13359">
    <property type="entry name" value="39S RIBOSOMAL PROTEIN L40, MITOCHONDRIAL"/>
    <property type="match status" value="1"/>
</dbReference>
<comment type="subcellular location">
    <subcellularLocation>
        <location evidence="1">Mitochondrion</location>
    </subcellularLocation>
</comment>
<reference evidence="10" key="1">
    <citation type="submission" date="2020-10" db="EMBL/GenBank/DDBJ databases">
        <authorList>
            <person name="Kikuchi T."/>
        </authorList>
    </citation>
    <scope>NUCLEOTIDE SEQUENCE</scope>
    <source>
        <strain evidence="10">NKZ352</strain>
    </source>
</reference>
<evidence type="ECO:0000256" key="3">
    <source>
        <dbReference type="ARBA" id="ARBA00022946"/>
    </source>
</evidence>
<keyword evidence="5" id="KW-0496">Mitochondrion</keyword>
<comment type="similarity">
    <text evidence="2">Belongs to the mitochondrion-specific ribosomal protein mL40 family.</text>
</comment>
<evidence type="ECO:0000313" key="10">
    <source>
        <dbReference type="EMBL" id="CAD6199259.1"/>
    </source>
</evidence>
<protein>
    <recommendedName>
        <fullName evidence="7">Large ribosomal subunit protein mL40</fullName>
    </recommendedName>
    <alternativeName>
        <fullName evidence="8">39S ribosomal protein L40, mitochondrial</fullName>
    </alternativeName>
</protein>
<name>A0A8S1HRE6_9PELO</name>
<accession>A0A8S1HRE6</accession>
<dbReference type="FunFam" id="6.10.250.3440:FF:000001">
    <property type="entry name" value="Mitochondrial ribosomal protein L40"/>
    <property type="match status" value="1"/>
</dbReference>
<proteinExistence type="inferred from homology"/>
<evidence type="ECO:0000256" key="5">
    <source>
        <dbReference type="ARBA" id="ARBA00023128"/>
    </source>
</evidence>
<evidence type="ECO:0000256" key="9">
    <source>
        <dbReference type="SAM" id="MobiDB-lite"/>
    </source>
</evidence>
<dbReference type="InterPro" id="IPR019192">
    <property type="entry name" value="Ribosomal_mL40"/>
</dbReference>
<dbReference type="Proteomes" id="UP000835052">
    <property type="component" value="Unassembled WGS sequence"/>
</dbReference>
<keyword evidence="3" id="KW-0809">Transit peptide</keyword>
<evidence type="ECO:0000256" key="6">
    <source>
        <dbReference type="ARBA" id="ARBA00023274"/>
    </source>
</evidence>
<evidence type="ECO:0000256" key="4">
    <source>
        <dbReference type="ARBA" id="ARBA00022980"/>
    </source>
</evidence>
<comment type="caution">
    <text evidence="10">The sequence shown here is derived from an EMBL/GenBank/DDBJ whole genome shotgun (WGS) entry which is preliminary data.</text>
</comment>
<keyword evidence="11" id="KW-1185">Reference proteome</keyword>